<dbReference type="KEGG" id="mei:Msip34_1607"/>
<dbReference type="InterPro" id="IPR017961">
    <property type="entry name" value="DNA_pol_Y-fam_little_finger"/>
</dbReference>
<accession>C6XE77</accession>
<keyword evidence="7" id="KW-0548">Nucleotidyltransferase</keyword>
<evidence type="ECO:0000313" key="7">
    <source>
        <dbReference type="EMBL" id="ACT50852.1"/>
    </source>
</evidence>
<dbReference type="Gene3D" id="3.30.70.270">
    <property type="match status" value="1"/>
</dbReference>
<dbReference type="EMBL" id="CP001674">
    <property type="protein sequence ID" value="ACT50852.1"/>
    <property type="molecule type" value="Genomic_DNA"/>
</dbReference>
<proteinExistence type="inferred from homology"/>
<dbReference type="AlphaFoldDB" id="C6XE77"/>
<evidence type="ECO:0000256" key="3">
    <source>
        <dbReference type="ARBA" id="ARBA00023199"/>
    </source>
</evidence>
<dbReference type="GO" id="GO:0042276">
    <property type="term" value="P:error-prone translesion synthesis"/>
    <property type="evidence" value="ECO:0007669"/>
    <property type="project" value="TreeGrafter"/>
</dbReference>
<dbReference type="GO" id="GO:0003684">
    <property type="term" value="F:damaged DNA binding"/>
    <property type="evidence" value="ECO:0007669"/>
    <property type="project" value="InterPro"/>
</dbReference>
<dbReference type="RefSeq" id="WP_015830267.1">
    <property type="nucleotide sequence ID" value="NC_012969.1"/>
</dbReference>
<reference evidence="7 8" key="2">
    <citation type="journal article" date="2011" name="J. Bacteriol.">
        <title>Genomes of three methylotrophs from a single niche uncover genetic and metabolic divergence of Methylophilaceae.</title>
        <authorList>
            <person name="Lapidus A."/>
            <person name="Clum A."/>
            <person name="Labutti K."/>
            <person name="Kaluzhnaya M.G."/>
            <person name="Lim S."/>
            <person name="Beck D.A."/>
            <person name="Glavina Del Rio T."/>
            <person name="Nolan M."/>
            <person name="Mavromatis K."/>
            <person name="Huntemann M."/>
            <person name="Lucas S."/>
            <person name="Lidstrom M.E."/>
            <person name="Ivanova N."/>
            <person name="Chistoserdova L."/>
        </authorList>
    </citation>
    <scope>NUCLEOTIDE SEQUENCE [LARGE SCALE GENOMIC DNA]</scope>
    <source>
        <strain evidence="7 8">SIP3-4</strain>
    </source>
</reference>
<dbReference type="Pfam" id="PF13438">
    <property type="entry name" value="DUF4113"/>
    <property type="match status" value="1"/>
</dbReference>
<evidence type="ECO:0000256" key="4">
    <source>
        <dbReference type="ARBA" id="ARBA00023204"/>
    </source>
</evidence>
<dbReference type="OrthoDB" id="9808813at2"/>
<evidence type="ECO:0000256" key="2">
    <source>
        <dbReference type="ARBA" id="ARBA00022763"/>
    </source>
</evidence>
<comment type="similarity">
    <text evidence="1">Belongs to the DNA polymerase type-Y family.</text>
</comment>
<keyword evidence="5" id="KW-0742">SOS response</keyword>
<dbReference type="eggNOG" id="COG0389">
    <property type="taxonomic scope" value="Bacteria"/>
</dbReference>
<evidence type="ECO:0000256" key="1">
    <source>
        <dbReference type="ARBA" id="ARBA00010945"/>
    </source>
</evidence>
<keyword evidence="3" id="KW-0741">SOS mutagenesis</keyword>
<dbReference type="NCBIfam" id="NF002955">
    <property type="entry name" value="PRK03609.1"/>
    <property type="match status" value="1"/>
</dbReference>
<dbReference type="SUPFAM" id="SSF56672">
    <property type="entry name" value="DNA/RNA polymerases"/>
    <property type="match status" value="1"/>
</dbReference>
<dbReference type="Pfam" id="PF00817">
    <property type="entry name" value="IMS"/>
    <property type="match status" value="1"/>
</dbReference>
<feature type="domain" description="UmuC" evidence="6">
    <location>
        <begin position="5"/>
        <end position="191"/>
    </location>
</feature>
<dbReference type="InterPro" id="IPR043502">
    <property type="entry name" value="DNA/RNA_pol_sf"/>
</dbReference>
<dbReference type="GO" id="GO:0005829">
    <property type="term" value="C:cytosol"/>
    <property type="evidence" value="ECO:0007669"/>
    <property type="project" value="TreeGrafter"/>
</dbReference>
<dbReference type="GO" id="GO:0009432">
    <property type="term" value="P:SOS response"/>
    <property type="evidence" value="ECO:0007669"/>
    <property type="project" value="UniProtKB-KW"/>
</dbReference>
<keyword evidence="7" id="KW-0239">DNA-directed DNA polymerase</keyword>
<dbReference type="Gene3D" id="1.10.150.20">
    <property type="entry name" value="5' to 3' exonuclease, C-terminal subdomain"/>
    <property type="match status" value="1"/>
</dbReference>
<dbReference type="InterPro" id="IPR001126">
    <property type="entry name" value="UmuC"/>
</dbReference>
<dbReference type="PANTHER" id="PTHR11076:SF34">
    <property type="entry name" value="PROTEIN UMUC"/>
    <property type="match status" value="1"/>
</dbReference>
<protein>
    <submittedName>
        <fullName evidence="7">DNA-directed DNA polymerase</fullName>
        <ecNumber evidence="7">2.7.7.7</ecNumber>
    </submittedName>
</protein>
<dbReference type="Gene3D" id="3.40.1170.60">
    <property type="match status" value="1"/>
</dbReference>
<keyword evidence="8" id="KW-1185">Reference proteome</keyword>
<dbReference type="InterPro" id="IPR025188">
    <property type="entry name" value="DUF4113"/>
</dbReference>
<organism evidence="7 8">
    <name type="scientific">Methylovorus glucosotrophus (strain SIP3-4)</name>
    <dbReference type="NCBI Taxonomy" id="582744"/>
    <lineage>
        <taxon>Bacteria</taxon>
        <taxon>Pseudomonadati</taxon>
        <taxon>Pseudomonadota</taxon>
        <taxon>Betaproteobacteria</taxon>
        <taxon>Nitrosomonadales</taxon>
        <taxon>Methylophilaceae</taxon>
        <taxon>Methylovorus</taxon>
    </lineage>
</organism>
<gene>
    <name evidence="7" type="ordered locus">Msip34_1607</name>
</gene>
<dbReference type="Proteomes" id="UP000002743">
    <property type="component" value="Chromosome"/>
</dbReference>
<keyword evidence="2" id="KW-0227">DNA damage</keyword>
<evidence type="ECO:0000313" key="8">
    <source>
        <dbReference type="Proteomes" id="UP000002743"/>
    </source>
</evidence>
<name>C6XE77_METGS</name>
<keyword evidence="4" id="KW-0234">DNA repair</keyword>
<sequence>MKRAIALIDVNNFYASCERVFNPALKDRVVVVLSNNDGCVVARSAEAKALGIKMGVPWFQLKDEARRYKILALSSNYALYADMSNRVMKIISQYAPTQEVYSIDESFLDLTGMPGRHADIAQKMRGQIRQWTGLPVCVGIGPSKTLAKLANHTAKKKLLDDSGVCDFNALPVEQLDATMARIEVGEIWGVGRKLSAKLIDLGIKTALDLRRQDPEHMRQQFSVVMEKTVRELQGHACMELEEVVPDKQQIISSRSFGYPVEDQQSIAEAISLYVSRAAEKLRAQQGYASTLHVFIHTSPFGDGPKYSNSLTVPLPSPTDDTMQLIGVALWILKRIYKPGFRYQKAGVMLGEIVPVGGQQNDLFGFTAEVEKSARLMAALDSVNRKMGKGALRSASLGYRAPWAMKQETKSPAYTTDWGGIIRST</sequence>
<evidence type="ECO:0000256" key="5">
    <source>
        <dbReference type="ARBA" id="ARBA00023236"/>
    </source>
</evidence>
<dbReference type="PROSITE" id="PS50173">
    <property type="entry name" value="UMUC"/>
    <property type="match status" value="1"/>
</dbReference>
<dbReference type="Pfam" id="PF11799">
    <property type="entry name" value="IMS_C"/>
    <property type="match status" value="1"/>
</dbReference>
<dbReference type="GO" id="GO:0003887">
    <property type="term" value="F:DNA-directed DNA polymerase activity"/>
    <property type="evidence" value="ECO:0007669"/>
    <property type="project" value="UniProtKB-KW"/>
</dbReference>
<evidence type="ECO:0000259" key="6">
    <source>
        <dbReference type="PROSITE" id="PS50173"/>
    </source>
</evidence>
<dbReference type="CDD" id="cd01700">
    <property type="entry name" value="PolY_Pol_V_umuC"/>
    <property type="match status" value="1"/>
</dbReference>
<reference evidence="8" key="1">
    <citation type="submission" date="2009-07" db="EMBL/GenBank/DDBJ databases">
        <title>Complete sequence of chromosome of Methylovorus sp. SIP3-4.</title>
        <authorList>
            <person name="Lucas S."/>
            <person name="Copeland A."/>
            <person name="Lapidus A."/>
            <person name="Glavina del Rio T."/>
            <person name="Tice H."/>
            <person name="Bruce D."/>
            <person name="Goodwin L."/>
            <person name="Pitluck S."/>
            <person name="Clum A."/>
            <person name="Larimer F."/>
            <person name="Land M."/>
            <person name="Hauser L."/>
            <person name="Kyrpides N."/>
            <person name="Mikhailova N."/>
            <person name="Kayluzhnaya M."/>
            <person name="Chistoserdova L."/>
        </authorList>
    </citation>
    <scope>NUCLEOTIDE SEQUENCE [LARGE SCALE GENOMIC DNA]</scope>
    <source>
        <strain evidence="8">SIP3-4</strain>
    </source>
</reference>
<dbReference type="PANTHER" id="PTHR11076">
    <property type="entry name" value="DNA REPAIR POLYMERASE UMUC / TRANSFERASE FAMILY MEMBER"/>
    <property type="match status" value="1"/>
</dbReference>
<dbReference type="STRING" id="582744.Msip34_1607"/>
<dbReference type="HOGENOM" id="CLU_012348_3_0_4"/>
<keyword evidence="7" id="KW-0808">Transferase</keyword>
<dbReference type="InterPro" id="IPR050116">
    <property type="entry name" value="DNA_polymerase-Y"/>
</dbReference>
<dbReference type="EC" id="2.7.7.7" evidence="7"/>
<dbReference type="GO" id="GO:0006281">
    <property type="term" value="P:DNA repair"/>
    <property type="evidence" value="ECO:0007669"/>
    <property type="project" value="UniProtKB-KW"/>
</dbReference>
<dbReference type="InterPro" id="IPR043128">
    <property type="entry name" value="Rev_trsase/Diguanyl_cyclase"/>
</dbReference>